<gene>
    <name evidence="3" type="ORF">ACFPOU_04385</name>
</gene>
<evidence type="ECO:0000313" key="3">
    <source>
        <dbReference type="EMBL" id="MFC5510365.1"/>
    </source>
</evidence>
<evidence type="ECO:0000256" key="2">
    <source>
        <dbReference type="PROSITE-ProRule" id="PRU00252"/>
    </source>
</evidence>
<dbReference type="GO" id="GO:0003677">
    <property type="term" value="F:DNA binding"/>
    <property type="evidence" value="ECO:0007669"/>
    <property type="project" value="UniProtKB-KW"/>
</dbReference>
<keyword evidence="4" id="KW-1185">Reference proteome</keyword>
<sequence>MSFSNEFRIHGNLARDPKRGRTGNGVTTAFYVVAVEHQSRHGDSVQTSTDFIPITTYGKQAESDLKYLAKGKEVSVRGRVRSWYDSVQKRGGFCFEPEPGCVRYIGAPVSRSTEVPLEGEHDSWLQDYEAAMPQYDAVPHTTRPTRIAVRA</sequence>
<dbReference type="Gene3D" id="2.40.50.140">
    <property type="entry name" value="Nucleic acid-binding proteins"/>
    <property type="match status" value="1"/>
</dbReference>
<reference evidence="4" key="1">
    <citation type="journal article" date="2019" name="Int. J. Syst. Evol. Microbiol.">
        <title>The Global Catalogue of Microorganisms (GCM) 10K type strain sequencing project: providing services to taxonomists for standard genome sequencing and annotation.</title>
        <authorList>
            <consortium name="The Broad Institute Genomics Platform"/>
            <consortium name="The Broad Institute Genome Sequencing Center for Infectious Disease"/>
            <person name="Wu L."/>
            <person name="Ma J."/>
        </authorList>
    </citation>
    <scope>NUCLEOTIDE SEQUENCE [LARGE SCALE GENOMIC DNA]</scope>
    <source>
        <strain evidence="4">CCUG 38813</strain>
    </source>
</reference>
<dbReference type="CDD" id="cd04496">
    <property type="entry name" value="SSB_OBF"/>
    <property type="match status" value="1"/>
</dbReference>
<dbReference type="InterPro" id="IPR000424">
    <property type="entry name" value="Primosome_PriB/ssb"/>
</dbReference>
<evidence type="ECO:0000313" key="4">
    <source>
        <dbReference type="Proteomes" id="UP001596031"/>
    </source>
</evidence>
<dbReference type="InterPro" id="IPR012340">
    <property type="entry name" value="NA-bd_OB-fold"/>
</dbReference>
<protein>
    <submittedName>
        <fullName evidence="3">Single-stranded DNA-binding protein</fullName>
    </submittedName>
</protein>
<accession>A0ABW0PCK2</accession>
<evidence type="ECO:0000256" key="1">
    <source>
        <dbReference type="ARBA" id="ARBA00023125"/>
    </source>
</evidence>
<dbReference type="EMBL" id="JBHSMS010000015">
    <property type="protein sequence ID" value="MFC5510365.1"/>
    <property type="molecule type" value="Genomic_DNA"/>
</dbReference>
<organism evidence="3 4">
    <name type="scientific">Massilia jejuensis</name>
    <dbReference type="NCBI Taxonomy" id="648894"/>
    <lineage>
        <taxon>Bacteria</taxon>
        <taxon>Pseudomonadati</taxon>
        <taxon>Pseudomonadota</taxon>
        <taxon>Betaproteobacteria</taxon>
        <taxon>Burkholderiales</taxon>
        <taxon>Oxalobacteraceae</taxon>
        <taxon>Telluria group</taxon>
        <taxon>Massilia</taxon>
    </lineage>
</organism>
<dbReference type="RefSeq" id="WP_379717602.1">
    <property type="nucleotide sequence ID" value="NZ_JBHSMS010000015.1"/>
</dbReference>
<dbReference type="SUPFAM" id="SSF50249">
    <property type="entry name" value="Nucleic acid-binding proteins"/>
    <property type="match status" value="1"/>
</dbReference>
<dbReference type="Proteomes" id="UP001596031">
    <property type="component" value="Unassembled WGS sequence"/>
</dbReference>
<keyword evidence="1 2" id="KW-0238">DNA-binding</keyword>
<name>A0ABW0PCK2_9BURK</name>
<dbReference type="PROSITE" id="PS50935">
    <property type="entry name" value="SSB"/>
    <property type="match status" value="1"/>
</dbReference>
<proteinExistence type="predicted"/>
<comment type="caution">
    <text evidence="3">The sequence shown here is derived from an EMBL/GenBank/DDBJ whole genome shotgun (WGS) entry which is preliminary data.</text>
</comment>
<dbReference type="Pfam" id="PF00436">
    <property type="entry name" value="SSB"/>
    <property type="match status" value="1"/>
</dbReference>